<gene>
    <name evidence="1" type="ORF">CGC50_05840</name>
</gene>
<dbReference type="EMBL" id="CP022386">
    <property type="protein sequence ID" value="ATA86729.1"/>
    <property type="molecule type" value="Genomic_DNA"/>
</dbReference>
<dbReference type="OrthoDB" id="1452435at2"/>
<dbReference type="Pfam" id="PF05133">
    <property type="entry name" value="SPP1_portal"/>
    <property type="match status" value="1"/>
</dbReference>
<proteinExistence type="predicted"/>
<dbReference type="RefSeq" id="WP_095910068.1">
    <property type="nucleotide sequence ID" value="NZ_CP022386.1"/>
</dbReference>
<dbReference type="KEGG" id="cgh:CGC50_05840"/>
<organism evidence="1 2">
    <name type="scientific">Capnocytophaga gingivalis</name>
    <dbReference type="NCBI Taxonomy" id="1017"/>
    <lineage>
        <taxon>Bacteria</taxon>
        <taxon>Pseudomonadati</taxon>
        <taxon>Bacteroidota</taxon>
        <taxon>Flavobacteriia</taxon>
        <taxon>Flavobacteriales</taxon>
        <taxon>Flavobacteriaceae</taxon>
        <taxon>Capnocytophaga</taxon>
    </lineage>
</organism>
<protein>
    <submittedName>
        <fullName evidence="1">Phage portal protein</fullName>
    </submittedName>
</protein>
<dbReference type="GeneID" id="84808079"/>
<accession>A0A250FNJ7</accession>
<evidence type="ECO:0000313" key="1">
    <source>
        <dbReference type="EMBL" id="ATA86729.1"/>
    </source>
</evidence>
<reference evidence="2" key="1">
    <citation type="submission" date="2017-06" db="EMBL/GenBank/DDBJ databases">
        <title>Capnocytophaga spp. assemblies.</title>
        <authorList>
            <person name="Gulvik C.A."/>
        </authorList>
    </citation>
    <scope>NUCLEOTIDE SEQUENCE [LARGE SCALE GENOMIC DNA]</scope>
    <source>
        <strain evidence="2">H1496</strain>
    </source>
</reference>
<name>A0A250FNJ7_9FLAO</name>
<dbReference type="AlphaFoldDB" id="A0A250FNJ7"/>
<evidence type="ECO:0000313" key="2">
    <source>
        <dbReference type="Proteomes" id="UP000217250"/>
    </source>
</evidence>
<sequence>MFDSQFSSLSPLQAIQFLQSGRDTTAPDPAAARRALDPRQHPVNNPLLRRDKRVSTSEGLYTEPVARIALPLQQLIIKRSVAFLFGKPVRYEYTKDTQEHEQAFAILENILAQAKENSLNRRLARAVFSYGECAELWHALPLATPSLAYGIPCAFKLRCSLFSPAFGDSLYPFFDAVGDMVAFSRAYTVDDPSSSLHGKAAYFETYTAHFHYLWKNTLGDWTLEEGYPVANPIGKIPVVYAHQPQRETQIVDPLIERLEHLLSNFAETNDYHASPKIFVTGHIQGWSKKGEAGSIIEGDKDASMQYISWNSAPESVKLEMDTLLRMIYTLTQTPDISFQNLHSMGTPSGAALKLLFLDASLKVQDKREIFDAYLARRLSILKEYLALLHTPLREAAASLQVKAMIQPLIND</sequence>
<dbReference type="Proteomes" id="UP000217250">
    <property type="component" value="Chromosome"/>
</dbReference>
<dbReference type="InterPro" id="IPR021145">
    <property type="entry name" value="Portal_protein_SPP1_Gp6-like"/>
</dbReference>